<feature type="transmembrane region" description="Helical" evidence="5">
    <location>
        <begin position="318"/>
        <end position="341"/>
    </location>
</feature>
<feature type="transmembrane region" description="Helical" evidence="5">
    <location>
        <begin position="134"/>
        <end position="152"/>
    </location>
</feature>
<feature type="transmembrane region" description="Helical" evidence="5">
    <location>
        <begin position="197"/>
        <end position="229"/>
    </location>
</feature>
<dbReference type="InterPro" id="IPR051533">
    <property type="entry name" value="WaaL-like"/>
</dbReference>
<feature type="transmembrane region" description="Helical" evidence="5">
    <location>
        <begin position="6"/>
        <end position="35"/>
    </location>
</feature>
<reference evidence="7 8" key="1">
    <citation type="submission" date="2017-10" db="EMBL/GenBank/DDBJ databases">
        <title>The draft genome sequence of Williamsia sp. BULT 1.1 isolated from the semi-arid grassland soils from South Africa.</title>
        <authorList>
            <person name="Kabwe M.H."/>
            <person name="Govender N."/>
            <person name="Mutseka Lunga P."/>
            <person name="Vikram S."/>
            <person name="Makhalanyane T.P."/>
        </authorList>
    </citation>
    <scope>NUCLEOTIDE SEQUENCE [LARGE SCALE GENOMIC DNA]</scope>
    <source>
        <strain evidence="7 8">BULT 1.1</strain>
    </source>
</reference>
<comment type="subcellular location">
    <subcellularLocation>
        <location evidence="1">Membrane</location>
        <topology evidence="1">Multi-pass membrane protein</topology>
    </subcellularLocation>
</comment>
<feature type="transmembrane region" description="Helical" evidence="5">
    <location>
        <begin position="173"/>
        <end position="191"/>
    </location>
</feature>
<evidence type="ECO:0000256" key="4">
    <source>
        <dbReference type="ARBA" id="ARBA00023136"/>
    </source>
</evidence>
<dbReference type="Proteomes" id="UP000225108">
    <property type="component" value="Unassembled WGS sequence"/>
</dbReference>
<evidence type="ECO:0000256" key="3">
    <source>
        <dbReference type="ARBA" id="ARBA00022989"/>
    </source>
</evidence>
<dbReference type="PANTHER" id="PTHR37422">
    <property type="entry name" value="TEICHURONIC ACID BIOSYNTHESIS PROTEIN TUAE"/>
    <property type="match status" value="1"/>
</dbReference>
<accession>A0A2G3PHU7</accession>
<keyword evidence="3 5" id="KW-1133">Transmembrane helix</keyword>
<feature type="transmembrane region" description="Helical" evidence="5">
    <location>
        <begin position="108"/>
        <end position="128"/>
    </location>
</feature>
<feature type="transmembrane region" description="Helical" evidence="5">
    <location>
        <begin position="79"/>
        <end position="96"/>
    </location>
</feature>
<evidence type="ECO:0000313" key="8">
    <source>
        <dbReference type="Proteomes" id="UP000225108"/>
    </source>
</evidence>
<organism evidence="7 8">
    <name type="scientific">Williamsia marianensis</name>
    <dbReference type="NCBI Taxonomy" id="85044"/>
    <lineage>
        <taxon>Bacteria</taxon>
        <taxon>Bacillati</taxon>
        <taxon>Actinomycetota</taxon>
        <taxon>Actinomycetes</taxon>
        <taxon>Mycobacteriales</taxon>
        <taxon>Nocardiaceae</taxon>
        <taxon>Williamsia</taxon>
    </lineage>
</organism>
<evidence type="ECO:0000259" key="6">
    <source>
        <dbReference type="Pfam" id="PF04932"/>
    </source>
</evidence>
<proteinExistence type="predicted"/>
<keyword evidence="2 5" id="KW-0812">Transmembrane</keyword>
<dbReference type="AlphaFoldDB" id="A0A2G3PHU7"/>
<feature type="transmembrane region" description="Helical" evidence="5">
    <location>
        <begin position="353"/>
        <end position="375"/>
    </location>
</feature>
<dbReference type="RefSeq" id="WP_099383765.1">
    <property type="nucleotide sequence ID" value="NZ_PEBD01000010.1"/>
</dbReference>
<evidence type="ECO:0000256" key="1">
    <source>
        <dbReference type="ARBA" id="ARBA00004141"/>
    </source>
</evidence>
<protein>
    <recommendedName>
        <fullName evidence="6">O-antigen ligase-related domain-containing protein</fullName>
    </recommendedName>
</protein>
<feature type="transmembrane region" description="Helical" evidence="5">
    <location>
        <begin position="241"/>
        <end position="259"/>
    </location>
</feature>
<keyword evidence="4 5" id="KW-0472">Membrane</keyword>
<dbReference type="PANTHER" id="PTHR37422:SF13">
    <property type="entry name" value="LIPOPOLYSACCHARIDE BIOSYNTHESIS PROTEIN PA4999-RELATED"/>
    <property type="match status" value="1"/>
</dbReference>
<gene>
    <name evidence="7" type="ORF">CSW57_16430</name>
</gene>
<sequence length="419" mass="43918">MVTLAVGVGLVSILIAMPFRSGLFALWAVVVLRSLCDYGVVDSSRPMLVASLSSVLPVVAIAYALSLWLSGKLKLRNRWLLALGVFVVLWQIVAFLDFGIRPSILNEVVRLLSILAVFAVATCAAGSLQRISTYAISLFIPAAAVAIIVMVLSLPHTVVNDRFTYTFSHPNAAGVYFGVAFLVALGIAISGKSPLSIGVAVIALILLTATASLTSLLAAAIGAIALLTVSPDLGSSRKVQIGFFGGILIFAAVEILNVSDRFNEFAASDVAGDPDSFQWRLENWRLLIDQWKMSKVLGFGTGTTNSIINPLGGPPHNVYVQFLVEYGLIGIVLFAVGYALFLKSSYKLARSGVGELSGLSFGVLVYLGVCGLAGNTVGYTAAMYAAAAVVGLSFGEAWIGKGRGGVPQLGPQNSKGAAL</sequence>
<dbReference type="Pfam" id="PF04932">
    <property type="entry name" value="Wzy_C"/>
    <property type="match status" value="1"/>
</dbReference>
<evidence type="ECO:0000256" key="5">
    <source>
        <dbReference type="SAM" id="Phobius"/>
    </source>
</evidence>
<comment type="caution">
    <text evidence="7">The sequence shown here is derived from an EMBL/GenBank/DDBJ whole genome shotgun (WGS) entry which is preliminary data.</text>
</comment>
<name>A0A2G3PHU7_WILMA</name>
<evidence type="ECO:0000313" key="7">
    <source>
        <dbReference type="EMBL" id="PHV65370.1"/>
    </source>
</evidence>
<feature type="domain" description="O-antigen ligase-related" evidence="6">
    <location>
        <begin position="199"/>
        <end position="335"/>
    </location>
</feature>
<dbReference type="GO" id="GO:0016020">
    <property type="term" value="C:membrane"/>
    <property type="evidence" value="ECO:0007669"/>
    <property type="project" value="UniProtKB-SubCell"/>
</dbReference>
<dbReference type="EMBL" id="PEBD01000010">
    <property type="protein sequence ID" value="PHV65370.1"/>
    <property type="molecule type" value="Genomic_DNA"/>
</dbReference>
<evidence type="ECO:0000256" key="2">
    <source>
        <dbReference type="ARBA" id="ARBA00022692"/>
    </source>
</evidence>
<feature type="transmembrane region" description="Helical" evidence="5">
    <location>
        <begin position="47"/>
        <end position="67"/>
    </location>
</feature>
<dbReference type="InterPro" id="IPR007016">
    <property type="entry name" value="O-antigen_ligase-rel_domated"/>
</dbReference>